<dbReference type="EMBL" id="KN840682">
    <property type="protein sequence ID" value="KIP02337.1"/>
    <property type="molecule type" value="Genomic_DNA"/>
</dbReference>
<feature type="region of interest" description="Disordered" evidence="1">
    <location>
        <begin position="62"/>
        <end position="86"/>
    </location>
</feature>
<evidence type="ECO:0000256" key="1">
    <source>
        <dbReference type="SAM" id="MobiDB-lite"/>
    </source>
</evidence>
<accession>A0A0C3S0A9</accession>
<reference evidence="3 4" key="1">
    <citation type="journal article" date="2014" name="PLoS Genet.">
        <title>Analysis of the Phlebiopsis gigantea genome, transcriptome and secretome provides insight into its pioneer colonization strategies of wood.</title>
        <authorList>
            <person name="Hori C."/>
            <person name="Ishida T."/>
            <person name="Igarashi K."/>
            <person name="Samejima M."/>
            <person name="Suzuki H."/>
            <person name="Master E."/>
            <person name="Ferreira P."/>
            <person name="Ruiz-Duenas F.J."/>
            <person name="Held B."/>
            <person name="Canessa P."/>
            <person name="Larrondo L.F."/>
            <person name="Schmoll M."/>
            <person name="Druzhinina I.S."/>
            <person name="Kubicek C.P."/>
            <person name="Gaskell J.A."/>
            <person name="Kersten P."/>
            <person name="St John F."/>
            <person name="Glasner J."/>
            <person name="Sabat G."/>
            <person name="Splinter BonDurant S."/>
            <person name="Syed K."/>
            <person name="Yadav J."/>
            <person name="Mgbeahuruike A.C."/>
            <person name="Kovalchuk A."/>
            <person name="Asiegbu F.O."/>
            <person name="Lackner G."/>
            <person name="Hoffmeister D."/>
            <person name="Rencoret J."/>
            <person name="Gutierrez A."/>
            <person name="Sun H."/>
            <person name="Lindquist E."/>
            <person name="Barry K."/>
            <person name="Riley R."/>
            <person name="Grigoriev I.V."/>
            <person name="Henrissat B."/>
            <person name="Kues U."/>
            <person name="Berka R.M."/>
            <person name="Martinez A.T."/>
            <person name="Covert S.F."/>
            <person name="Blanchette R.A."/>
            <person name="Cullen D."/>
        </authorList>
    </citation>
    <scope>NUCLEOTIDE SEQUENCE [LARGE SCALE GENOMIC DNA]</scope>
    <source>
        <strain evidence="3 4">11061_1 CR5-6</strain>
    </source>
</reference>
<name>A0A0C3S0A9_PHLG1</name>
<proteinExistence type="predicted"/>
<dbReference type="STRING" id="745531.A0A0C3S0A9"/>
<keyword evidence="2" id="KW-0732">Signal</keyword>
<evidence type="ECO:0000313" key="3">
    <source>
        <dbReference type="EMBL" id="KIP02337.1"/>
    </source>
</evidence>
<dbReference type="AlphaFoldDB" id="A0A0C3S0A9"/>
<evidence type="ECO:0000256" key="2">
    <source>
        <dbReference type="SAM" id="SignalP"/>
    </source>
</evidence>
<dbReference type="HOGENOM" id="CLU_066064_0_1_1"/>
<feature type="signal peptide" evidence="2">
    <location>
        <begin position="1"/>
        <end position="20"/>
    </location>
</feature>
<protein>
    <submittedName>
        <fullName evidence="3">Uncharacterized protein</fullName>
    </submittedName>
</protein>
<keyword evidence="4" id="KW-1185">Reference proteome</keyword>
<feature type="chain" id="PRO_5002169165" evidence="2">
    <location>
        <begin position="21"/>
        <end position="281"/>
    </location>
</feature>
<sequence>MALSFLRLLAIASILAGAVANPMATGDDPTPALQARANTQLNPTTAAVVPLEMALTNGQRLARGLTPNKPHFRRQADRTGRPRTRPSAVAVASAPGQAHCGPRSGVVHVTGTGLDGFLAASANRFGEYGYTTTRADALTVSINDCNGSPFDLVSTNGFRAYPYIGGVQGFASNGPDLRPGSANYAYIAGTTETAPHATPQQVGNSFSAATGNAEAAESAIWSFHDSTSSTLRAQWINTDGSTPATVIAYIPSEGVFVFVGDLQAFEGQFGNVEQATFAFDS</sequence>
<dbReference type="Proteomes" id="UP000053257">
    <property type="component" value="Unassembled WGS sequence"/>
</dbReference>
<evidence type="ECO:0000313" key="4">
    <source>
        <dbReference type="Proteomes" id="UP000053257"/>
    </source>
</evidence>
<dbReference type="OrthoDB" id="4584900at2759"/>
<gene>
    <name evidence="3" type="ORF">PHLGIDRAFT_37937</name>
</gene>
<organism evidence="3 4">
    <name type="scientific">Phlebiopsis gigantea (strain 11061_1 CR5-6)</name>
    <name type="common">White-rot fungus</name>
    <name type="synonym">Peniophora gigantea</name>
    <dbReference type="NCBI Taxonomy" id="745531"/>
    <lineage>
        <taxon>Eukaryota</taxon>
        <taxon>Fungi</taxon>
        <taxon>Dikarya</taxon>
        <taxon>Basidiomycota</taxon>
        <taxon>Agaricomycotina</taxon>
        <taxon>Agaricomycetes</taxon>
        <taxon>Polyporales</taxon>
        <taxon>Phanerochaetaceae</taxon>
        <taxon>Phlebiopsis</taxon>
    </lineage>
</organism>